<feature type="region of interest" description="Disordered" evidence="1">
    <location>
        <begin position="77"/>
        <end position="240"/>
    </location>
</feature>
<dbReference type="InterPro" id="IPR039295">
    <property type="entry name" value="MSB2"/>
</dbReference>
<dbReference type="GO" id="GO:0005034">
    <property type="term" value="F:osmosensor activity"/>
    <property type="evidence" value="ECO:0007669"/>
    <property type="project" value="InterPro"/>
</dbReference>
<sequence>MQVKSVLLGAALALATTTTAENDKPRIYFPRHVKRQFTNSTLSQHGTFPVPESTPFTSRPDRPTFITSLRLSLTSDLIEPAESSSSSSESLSEPSGTTQRTTVVISSTIRVPPTTVPEVPDPTQSSSEEPSAEYSTAPQPSPSSTNPETSTSQTTTEPDTTTASGTTTTEPDTTTASGTTTTEPDTTTASGTTTTEPDTTTASGTTTTEPEPEPTTEASTTAETSPEQSTVVESVYSAEESGTGILPSIIVLPTSSSTTAEAEPTTSTATTEAQTSAQPTTSETVTTSSGIVIAPTGFVTTSSSEPTTSTDEQVIPTVTEPVASPTDSTAQTTPATTTASESQNPIQSVISAVTSILSSVPTNATGSEIEPTQIATTDLSGSTVAEQTTDAVSATTTASVPITTDVSEPPVSANTTVPDQSTQPPVSLTSLPPVESSIIPSTSIFPGSSVIPSVSPSASASDEPSTIVPVTSLAPTHTITGTEIWLPSTIIVEHSTPTRAATDAVAPTSAVALPSDLPKVIGPGDTENVVQPEGTVLLQVGFLYAENYEFVSKNPMAAAQLFTLLPIALTDGAGIDAGKVIVTSLVPYDTMPSLGYITTLARFWYPKSMVDQLRMDIKIPNSRLYNNPQQLIYNLTQNINPAIDIIPGSENIPGGNGGAPKSGSPNGNNDMFNKKESNSTPIQTGTAAAIGIGAVTVGVAYGAAMFLIARRYKRKKQAHRRASSISGTSSDMRYTGTGSPAMMGGALMSRDFSNYGGVAGGRDSHGSGQTGNSGRTAKISAPVAAENSLGWN</sequence>
<feature type="compositionally biased region" description="Low complexity" evidence="1">
    <location>
        <begin position="142"/>
        <end position="230"/>
    </location>
</feature>
<feature type="compositionally biased region" description="Low complexity" evidence="1">
    <location>
        <begin position="300"/>
        <end position="310"/>
    </location>
</feature>
<evidence type="ECO:0000313" key="4">
    <source>
        <dbReference type="EMBL" id="KAG7131864.1"/>
    </source>
</evidence>
<evidence type="ECO:0000256" key="3">
    <source>
        <dbReference type="SAM" id="SignalP"/>
    </source>
</evidence>
<dbReference type="PANTHER" id="PTHR35778:SF1">
    <property type="entry name" value="SIGNALING MUCIN HKR1-RELATED"/>
    <property type="match status" value="1"/>
</dbReference>
<name>A0A8I2ZI37_VERLO</name>
<feature type="compositionally biased region" description="Low complexity" evidence="1">
    <location>
        <begin position="82"/>
        <end position="95"/>
    </location>
</feature>
<dbReference type="GO" id="GO:0005576">
    <property type="term" value="C:extracellular region"/>
    <property type="evidence" value="ECO:0007669"/>
    <property type="project" value="TreeGrafter"/>
</dbReference>
<comment type="caution">
    <text evidence="4">The sequence shown here is derived from an EMBL/GenBank/DDBJ whole genome shotgun (WGS) entry which is preliminary data.</text>
</comment>
<protein>
    <submittedName>
        <fullName evidence="4">Signaling mucin MSB2 like protein</fullName>
    </submittedName>
</protein>
<dbReference type="AlphaFoldDB" id="A0A8I2ZI37"/>
<dbReference type="GO" id="GO:0030427">
    <property type="term" value="C:site of polarized growth"/>
    <property type="evidence" value="ECO:0007669"/>
    <property type="project" value="TreeGrafter"/>
</dbReference>
<dbReference type="PANTHER" id="PTHR35778">
    <property type="entry name" value="SIGNALING MUCIN HKR1-RELATED"/>
    <property type="match status" value="1"/>
</dbReference>
<dbReference type="GO" id="GO:0006972">
    <property type="term" value="P:hyperosmotic response"/>
    <property type="evidence" value="ECO:0007669"/>
    <property type="project" value="TreeGrafter"/>
</dbReference>
<dbReference type="Proteomes" id="UP000689129">
    <property type="component" value="Unassembled WGS sequence"/>
</dbReference>
<feature type="chain" id="PRO_5034198998" evidence="3">
    <location>
        <begin position="21"/>
        <end position="792"/>
    </location>
</feature>
<evidence type="ECO:0000313" key="5">
    <source>
        <dbReference type="Proteomes" id="UP000689129"/>
    </source>
</evidence>
<feature type="region of interest" description="Disordered" evidence="1">
    <location>
        <begin position="650"/>
        <end position="680"/>
    </location>
</feature>
<accession>A0A8I2ZI37</accession>
<dbReference type="OrthoDB" id="3366093at2759"/>
<gene>
    <name evidence="4" type="ORF">HYQ45_009706</name>
</gene>
<dbReference type="GO" id="GO:0005886">
    <property type="term" value="C:plasma membrane"/>
    <property type="evidence" value="ECO:0007669"/>
    <property type="project" value="InterPro"/>
</dbReference>
<feature type="compositionally biased region" description="Polar residues" evidence="1">
    <location>
        <begin position="412"/>
        <end position="430"/>
    </location>
</feature>
<feature type="region of interest" description="Disordered" evidence="1">
    <location>
        <begin position="759"/>
        <end position="779"/>
    </location>
</feature>
<feature type="compositionally biased region" description="Low complexity" evidence="1">
    <location>
        <begin position="111"/>
        <end position="123"/>
    </location>
</feature>
<feature type="compositionally biased region" description="Polar residues" evidence="1">
    <location>
        <begin position="766"/>
        <end position="775"/>
    </location>
</feature>
<keyword evidence="2" id="KW-0472">Membrane</keyword>
<feature type="region of interest" description="Disordered" evidence="1">
    <location>
        <begin position="403"/>
        <end position="432"/>
    </location>
</feature>
<proteinExistence type="predicted"/>
<keyword evidence="2" id="KW-1133">Transmembrane helix</keyword>
<dbReference type="EMBL" id="JAEMWZ010000197">
    <property type="protein sequence ID" value="KAG7131864.1"/>
    <property type="molecule type" value="Genomic_DNA"/>
</dbReference>
<feature type="compositionally biased region" description="Polar residues" evidence="1">
    <location>
        <begin position="96"/>
        <end position="109"/>
    </location>
</feature>
<dbReference type="GO" id="GO:0031505">
    <property type="term" value="P:fungal-type cell wall organization"/>
    <property type="evidence" value="ECO:0007669"/>
    <property type="project" value="TreeGrafter"/>
</dbReference>
<feature type="compositionally biased region" description="Low complexity" evidence="1">
    <location>
        <begin position="256"/>
        <end position="282"/>
    </location>
</feature>
<keyword evidence="3" id="KW-0732">Signal</keyword>
<feature type="compositionally biased region" description="Low complexity" evidence="1">
    <location>
        <begin position="323"/>
        <end position="343"/>
    </location>
</feature>
<dbReference type="GO" id="GO:0030010">
    <property type="term" value="P:establishment of cell polarity"/>
    <property type="evidence" value="ECO:0007669"/>
    <property type="project" value="TreeGrafter"/>
</dbReference>
<dbReference type="GO" id="GO:0007232">
    <property type="term" value="P:osmosensory signaling pathway via Sho1 osmosensor"/>
    <property type="evidence" value="ECO:0007669"/>
    <property type="project" value="InterPro"/>
</dbReference>
<keyword evidence="2" id="KW-0812">Transmembrane</keyword>
<feature type="transmembrane region" description="Helical" evidence="2">
    <location>
        <begin position="687"/>
        <end position="709"/>
    </location>
</feature>
<evidence type="ECO:0000256" key="2">
    <source>
        <dbReference type="SAM" id="Phobius"/>
    </source>
</evidence>
<evidence type="ECO:0000256" key="1">
    <source>
        <dbReference type="SAM" id="MobiDB-lite"/>
    </source>
</evidence>
<reference evidence="4" key="1">
    <citation type="journal article" date="2021" name="Mol. Plant Pathol.">
        <title>A 20-kb lineage-specific genomic region tames virulence in pathogenic amphidiploid Verticillium longisporum.</title>
        <authorList>
            <person name="Harting R."/>
            <person name="Starke J."/>
            <person name="Kusch H."/>
            <person name="Poggeler S."/>
            <person name="Maurus I."/>
            <person name="Schluter R."/>
            <person name="Landesfeind M."/>
            <person name="Bulla I."/>
            <person name="Nowrousian M."/>
            <person name="de Jonge R."/>
            <person name="Stahlhut G."/>
            <person name="Hoff K.J."/>
            <person name="Asshauer K.P."/>
            <person name="Thurmer A."/>
            <person name="Stanke M."/>
            <person name="Daniel R."/>
            <person name="Morgenstern B."/>
            <person name="Thomma B.P.H.J."/>
            <person name="Kronstad J.W."/>
            <person name="Braus-Stromeyer S.A."/>
            <person name="Braus G.H."/>
        </authorList>
    </citation>
    <scope>NUCLEOTIDE SEQUENCE</scope>
    <source>
        <strain evidence="4">Vl32</strain>
    </source>
</reference>
<dbReference type="GO" id="GO:0009986">
    <property type="term" value="C:cell surface"/>
    <property type="evidence" value="ECO:0007669"/>
    <property type="project" value="TreeGrafter"/>
</dbReference>
<dbReference type="GO" id="GO:0001402">
    <property type="term" value="P:signal transduction involved in filamentous growth"/>
    <property type="evidence" value="ECO:0007669"/>
    <property type="project" value="TreeGrafter"/>
</dbReference>
<feature type="signal peptide" evidence="3">
    <location>
        <begin position="1"/>
        <end position="20"/>
    </location>
</feature>
<feature type="region of interest" description="Disordered" evidence="1">
    <location>
        <begin position="256"/>
        <end position="344"/>
    </location>
</feature>
<organism evidence="4 5">
    <name type="scientific">Verticillium longisporum</name>
    <name type="common">Verticillium dahliae var. longisporum</name>
    <dbReference type="NCBI Taxonomy" id="100787"/>
    <lineage>
        <taxon>Eukaryota</taxon>
        <taxon>Fungi</taxon>
        <taxon>Dikarya</taxon>
        <taxon>Ascomycota</taxon>
        <taxon>Pezizomycotina</taxon>
        <taxon>Sordariomycetes</taxon>
        <taxon>Hypocreomycetidae</taxon>
        <taxon>Glomerellales</taxon>
        <taxon>Plectosphaerellaceae</taxon>
        <taxon>Verticillium</taxon>
    </lineage>
</organism>
<feature type="compositionally biased region" description="Polar residues" evidence="1">
    <location>
        <begin position="124"/>
        <end position="137"/>
    </location>
</feature>
<feature type="region of interest" description="Disordered" evidence="1">
    <location>
        <begin position="40"/>
        <end position="63"/>
    </location>
</feature>